<keyword evidence="3" id="KW-0812">Transmembrane</keyword>
<evidence type="ECO:0000256" key="1">
    <source>
        <dbReference type="ARBA" id="ARBA00004127"/>
    </source>
</evidence>
<protein>
    <recommendedName>
        <fullName evidence="4">EamA domain-containing protein</fullName>
    </recommendedName>
</protein>
<dbReference type="EMBL" id="BAUT01000016">
    <property type="protein sequence ID" value="GAE25938.1"/>
    <property type="molecule type" value="Genomic_DNA"/>
</dbReference>
<gene>
    <name evidence="5" type="ORF">JCM9140_1961</name>
</gene>
<keyword evidence="3" id="KW-0472">Membrane</keyword>
<sequence>MESIKRIGVERTSVISMAGPIVTIVLSYLFLQETLNWIQWVGCLLVFLAIMVLQFKKTVYVT</sequence>
<evidence type="ECO:0000256" key="3">
    <source>
        <dbReference type="SAM" id="Phobius"/>
    </source>
</evidence>
<evidence type="ECO:0000313" key="6">
    <source>
        <dbReference type="Proteomes" id="UP000018890"/>
    </source>
</evidence>
<keyword evidence="3" id="KW-1133">Transmembrane helix</keyword>
<comment type="subcellular location">
    <subcellularLocation>
        <location evidence="1">Endomembrane system</location>
        <topology evidence="1">Multi-pass membrane protein</topology>
    </subcellularLocation>
</comment>
<dbReference type="Pfam" id="PF00892">
    <property type="entry name" value="EamA"/>
    <property type="match status" value="1"/>
</dbReference>
<dbReference type="Gene3D" id="1.10.3730.20">
    <property type="match status" value="1"/>
</dbReference>
<dbReference type="Proteomes" id="UP000018890">
    <property type="component" value="Unassembled WGS sequence"/>
</dbReference>
<name>W4Q2K7_9BACI</name>
<evidence type="ECO:0000256" key="2">
    <source>
        <dbReference type="ARBA" id="ARBA00007362"/>
    </source>
</evidence>
<accession>W4Q2K7</accession>
<comment type="caution">
    <text evidence="5">The sequence shown here is derived from an EMBL/GenBank/DDBJ whole genome shotgun (WGS) entry which is preliminary data.</text>
</comment>
<evidence type="ECO:0000259" key="4">
    <source>
        <dbReference type="Pfam" id="PF00892"/>
    </source>
</evidence>
<organism evidence="5 6">
    <name type="scientific">Halalkalibacter wakoensis JCM 9140</name>
    <dbReference type="NCBI Taxonomy" id="1236970"/>
    <lineage>
        <taxon>Bacteria</taxon>
        <taxon>Bacillati</taxon>
        <taxon>Bacillota</taxon>
        <taxon>Bacilli</taxon>
        <taxon>Bacillales</taxon>
        <taxon>Bacillaceae</taxon>
        <taxon>Halalkalibacter</taxon>
    </lineage>
</organism>
<reference evidence="5" key="1">
    <citation type="journal article" date="2014" name="Genome Announc.">
        <title>Draft Genome Sequences of Three Alkaliphilic Bacillus Strains, Bacillus wakoensis JCM 9140T, Bacillus akibai JCM 9157T, and Bacillus hemicellulosilyticus JCM 9152T.</title>
        <authorList>
            <person name="Yuki M."/>
            <person name="Oshima K."/>
            <person name="Suda W."/>
            <person name="Oshida Y."/>
            <person name="Kitamura K."/>
            <person name="Iida T."/>
            <person name="Hattori M."/>
            <person name="Ohkuma M."/>
        </authorList>
    </citation>
    <scope>NUCLEOTIDE SEQUENCE [LARGE SCALE GENOMIC DNA]</scope>
    <source>
        <strain evidence="5">JCM 9140</strain>
    </source>
</reference>
<comment type="similarity">
    <text evidence="2">Belongs to the EamA transporter family.</text>
</comment>
<dbReference type="STRING" id="1236970.JCM9140_1961"/>
<dbReference type="SUPFAM" id="SSF103481">
    <property type="entry name" value="Multidrug resistance efflux transporter EmrE"/>
    <property type="match status" value="1"/>
</dbReference>
<dbReference type="GO" id="GO:0016020">
    <property type="term" value="C:membrane"/>
    <property type="evidence" value="ECO:0007669"/>
    <property type="project" value="InterPro"/>
</dbReference>
<evidence type="ECO:0000313" key="5">
    <source>
        <dbReference type="EMBL" id="GAE25938.1"/>
    </source>
</evidence>
<proteinExistence type="inferred from homology"/>
<dbReference type="AlphaFoldDB" id="W4Q2K7"/>
<dbReference type="InterPro" id="IPR037185">
    <property type="entry name" value="EmrE-like"/>
</dbReference>
<feature type="domain" description="EamA" evidence="4">
    <location>
        <begin position="2"/>
        <end position="53"/>
    </location>
</feature>
<keyword evidence="6" id="KW-1185">Reference proteome</keyword>
<dbReference type="InterPro" id="IPR000620">
    <property type="entry name" value="EamA_dom"/>
</dbReference>
<feature type="transmembrane region" description="Helical" evidence="3">
    <location>
        <begin position="12"/>
        <end position="31"/>
    </location>
</feature>
<feature type="transmembrane region" description="Helical" evidence="3">
    <location>
        <begin position="37"/>
        <end position="55"/>
    </location>
</feature>